<feature type="transmembrane region" description="Helical" evidence="1">
    <location>
        <begin position="213"/>
        <end position="232"/>
    </location>
</feature>
<proteinExistence type="predicted"/>
<feature type="transmembrane region" description="Helical" evidence="1">
    <location>
        <begin position="36"/>
        <end position="55"/>
    </location>
</feature>
<organism evidence="3 4">
    <name type="scientific">Streptomyces humicola</name>
    <dbReference type="NCBI Taxonomy" id="2953240"/>
    <lineage>
        <taxon>Bacteria</taxon>
        <taxon>Bacillati</taxon>
        <taxon>Actinomycetota</taxon>
        <taxon>Actinomycetes</taxon>
        <taxon>Kitasatosporales</taxon>
        <taxon>Streptomycetaceae</taxon>
        <taxon>Streptomyces</taxon>
    </lineage>
</organism>
<feature type="transmembrane region" description="Helical" evidence="1">
    <location>
        <begin position="179"/>
        <end position="201"/>
    </location>
</feature>
<dbReference type="InterPro" id="IPR046675">
    <property type="entry name" value="DUF6545"/>
</dbReference>
<feature type="transmembrane region" description="Helical" evidence="1">
    <location>
        <begin position="77"/>
        <end position="96"/>
    </location>
</feature>
<feature type="transmembrane region" description="Helical" evidence="1">
    <location>
        <begin position="6"/>
        <end position="24"/>
    </location>
</feature>
<keyword evidence="1" id="KW-0812">Transmembrane</keyword>
<gene>
    <name evidence="3" type="ORF">NGB36_09065</name>
</gene>
<feature type="domain" description="DUF6545" evidence="2">
    <location>
        <begin position="242"/>
        <end position="366"/>
    </location>
</feature>
<accession>A0ABT1PSU4</accession>
<keyword evidence="4" id="KW-1185">Reference proteome</keyword>
<evidence type="ECO:0000259" key="2">
    <source>
        <dbReference type="Pfam" id="PF20182"/>
    </source>
</evidence>
<dbReference type="EMBL" id="JANFNG010000005">
    <property type="protein sequence ID" value="MCQ4080748.1"/>
    <property type="molecule type" value="Genomic_DNA"/>
</dbReference>
<evidence type="ECO:0000313" key="3">
    <source>
        <dbReference type="EMBL" id="MCQ4080748.1"/>
    </source>
</evidence>
<feature type="transmembrane region" description="Helical" evidence="1">
    <location>
        <begin position="132"/>
        <end position="158"/>
    </location>
</feature>
<dbReference type="NCBIfam" id="NF042915">
    <property type="entry name" value="MAB_1171c_fam"/>
    <property type="match status" value="1"/>
</dbReference>
<comment type="caution">
    <text evidence="3">The sequence shown here is derived from an EMBL/GenBank/DDBJ whole genome shotgun (WGS) entry which is preliminary data.</text>
</comment>
<feature type="transmembrane region" description="Helical" evidence="1">
    <location>
        <begin position="108"/>
        <end position="126"/>
    </location>
</feature>
<dbReference type="InterPro" id="IPR050039">
    <property type="entry name" value="MAB_1171c-like"/>
</dbReference>
<protein>
    <recommendedName>
        <fullName evidence="2">DUF6545 domain-containing protein</fullName>
    </recommendedName>
</protein>
<dbReference type="Pfam" id="PF20182">
    <property type="entry name" value="DUF6545"/>
    <property type="match status" value="1"/>
</dbReference>
<name>A0ABT1PSU4_9ACTN</name>
<dbReference type="Proteomes" id="UP001057702">
    <property type="component" value="Unassembled WGS sequence"/>
</dbReference>
<sequence length="372" mass="40687">MNLIVVLRSIEGIAVCCALVWKLYQLARLPKHLPLRLVTVCLALAVASFPCEALLDPSVMAQTRPGPIWLMWLHESILLPLFYTLICFFLFSALNARQARRRARREGVVLGCALTVLTAIALALRGGPSASYPLALVSVFFLTADLYTVYGFAVAMVWTRRYAASAGRRLARGLELATIGLVALEVATTLTIAIVIIHWAGGRVAAWLVNTQPLLLVPGIVVFMAGVSYPGLAMRLAAARIWCRHLGAYHRLRPLWSLLHEAFPEDAFHRVPTGRWRDMTSLRGIHRRYYRRVIECRDGLVRLSPFVANATQDGPAPVSLADQIHAALKSAAVGETAPQHVVPLAVPDSTGLEADAARLVALSQSLQGRSVL</sequence>
<evidence type="ECO:0000313" key="4">
    <source>
        <dbReference type="Proteomes" id="UP001057702"/>
    </source>
</evidence>
<evidence type="ECO:0000256" key="1">
    <source>
        <dbReference type="SAM" id="Phobius"/>
    </source>
</evidence>
<keyword evidence="1" id="KW-0472">Membrane</keyword>
<keyword evidence="1" id="KW-1133">Transmembrane helix</keyword>
<reference evidence="3" key="1">
    <citation type="submission" date="2022-06" db="EMBL/GenBank/DDBJ databases">
        <title>Draft genome sequence of Streptomyces sp. RB6PN25 isolated from peat swamp forest in Thailand.</title>
        <authorList>
            <person name="Duangmal K."/>
            <person name="Klaysubun C."/>
        </authorList>
    </citation>
    <scope>NUCLEOTIDE SEQUENCE</scope>
    <source>
        <strain evidence="3">RB6PN25</strain>
    </source>
</reference>